<feature type="chain" id="PRO_5011835680" description="Peptidyl-prolyl cis-trans isomerase" evidence="4">
    <location>
        <begin position="32"/>
        <end position="212"/>
    </location>
</feature>
<sequence length="212" mass="22671">MQEIKSKRLSFLARFCTLFAGLTLGSAVVAAAPATPSATLDPTPHVALKTSMGEIVLELDQEKAPQSVANFLQYVKSGYYKGTVFHRVIDGFMIQGGGFDKNMKQKATKAPVKNEAQNGLQNVSYSIAMARTGDPHSATAQFFINVNNNGALDYPGRDGFGYTVFGKVIKGMDVVDKIKAVPVADKGPHQNVPVTPVVIESVTLLKSAPAKL</sequence>
<evidence type="ECO:0000256" key="4">
    <source>
        <dbReference type="RuleBase" id="RU363019"/>
    </source>
</evidence>
<comment type="catalytic activity">
    <reaction evidence="4">
        <text>[protein]-peptidylproline (omega=180) = [protein]-peptidylproline (omega=0)</text>
        <dbReference type="Rhea" id="RHEA:16237"/>
        <dbReference type="Rhea" id="RHEA-COMP:10747"/>
        <dbReference type="Rhea" id="RHEA-COMP:10748"/>
        <dbReference type="ChEBI" id="CHEBI:83833"/>
        <dbReference type="ChEBI" id="CHEBI:83834"/>
        <dbReference type="EC" id="5.2.1.8"/>
    </reaction>
</comment>
<name>A0A290WV35_9BURK</name>
<dbReference type="InterPro" id="IPR044665">
    <property type="entry name" value="E_coli_cyclophilin_A-like"/>
</dbReference>
<dbReference type="Gene3D" id="2.40.100.10">
    <property type="entry name" value="Cyclophilin-like"/>
    <property type="match status" value="1"/>
</dbReference>
<organism evidence="6 7">
    <name type="scientific">Janthinobacterium svalbardensis</name>
    <dbReference type="NCBI Taxonomy" id="368607"/>
    <lineage>
        <taxon>Bacteria</taxon>
        <taxon>Pseudomonadati</taxon>
        <taxon>Pseudomonadota</taxon>
        <taxon>Betaproteobacteria</taxon>
        <taxon>Burkholderiales</taxon>
        <taxon>Oxalobacteraceae</taxon>
        <taxon>Janthinobacterium</taxon>
    </lineage>
</organism>
<dbReference type="GO" id="GO:0003755">
    <property type="term" value="F:peptidyl-prolyl cis-trans isomerase activity"/>
    <property type="evidence" value="ECO:0007669"/>
    <property type="project" value="UniProtKB-UniRule"/>
</dbReference>
<keyword evidence="4" id="KW-0732">Signal</keyword>
<protein>
    <recommendedName>
        <fullName evidence="4">Peptidyl-prolyl cis-trans isomerase</fullName>
        <shortName evidence="4">PPIase</shortName>
        <ecNumber evidence="4">5.2.1.8</ecNumber>
    </recommendedName>
</protein>
<dbReference type="InterPro" id="IPR002130">
    <property type="entry name" value="Cyclophilin-type_PPIase_dom"/>
</dbReference>
<dbReference type="PANTHER" id="PTHR43246">
    <property type="entry name" value="PEPTIDYL-PROLYL CIS-TRANS ISOMERASE CYP38, CHLOROPLASTIC"/>
    <property type="match status" value="1"/>
</dbReference>
<feature type="signal peptide" evidence="4">
    <location>
        <begin position="1"/>
        <end position="31"/>
    </location>
</feature>
<dbReference type="PROSITE" id="PS50072">
    <property type="entry name" value="CSA_PPIASE_2"/>
    <property type="match status" value="1"/>
</dbReference>
<evidence type="ECO:0000313" key="7">
    <source>
        <dbReference type="Proteomes" id="UP000218437"/>
    </source>
</evidence>
<evidence type="ECO:0000256" key="3">
    <source>
        <dbReference type="ARBA" id="ARBA00023235"/>
    </source>
</evidence>
<dbReference type="Proteomes" id="UP000218437">
    <property type="component" value="Chromosome"/>
</dbReference>
<dbReference type="PRINTS" id="PR00153">
    <property type="entry name" value="CSAPPISMRASE"/>
</dbReference>
<reference evidence="6 7" key="1">
    <citation type="submission" date="2017-09" db="EMBL/GenBank/DDBJ databases">
        <title>Complete genome sequence of Janthinobacterium svalbardensis PAMC 27463.</title>
        <authorList>
            <person name="Cho Y.-J."/>
            <person name="Cho A."/>
            <person name="Kim O.-S."/>
            <person name="Lee J.-I."/>
        </authorList>
    </citation>
    <scope>NUCLEOTIDE SEQUENCE [LARGE SCALE GENOMIC DNA]</scope>
    <source>
        <strain evidence="6 7">PAMC 27463</strain>
    </source>
</reference>
<evidence type="ECO:0000256" key="2">
    <source>
        <dbReference type="ARBA" id="ARBA00023110"/>
    </source>
</evidence>
<dbReference type="CDD" id="cd01920">
    <property type="entry name" value="cyclophilin_EcCYP_like"/>
    <property type="match status" value="1"/>
</dbReference>
<comment type="similarity">
    <text evidence="1 4">Belongs to the cyclophilin-type PPIase family.</text>
</comment>
<evidence type="ECO:0000313" key="6">
    <source>
        <dbReference type="EMBL" id="ATD60732.1"/>
    </source>
</evidence>
<dbReference type="RefSeq" id="WP_096234792.1">
    <property type="nucleotide sequence ID" value="NZ_CP023422.1"/>
</dbReference>
<dbReference type="Pfam" id="PF00160">
    <property type="entry name" value="Pro_isomerase"/>
    <property type="match status" value="1"/>
</dbReference>
<dbReference type="KEGG" id="jsv:CNX70_11565"/>
<comment type="function">
    <text evidence="4">PPIases accelerate the folding of proteins. It catalyzes the cis-trans isomerization of proline imidic peptide bonds in oligopeptides.</text>
</comment>
<dbReference type="InterPro" id="IPR020892">
    <property type="entry name" value="Cyclophilin-type_PPIase_CS"/>
</dbReference>
<dbReference type="SUPFAM" id="SSF50891">
    <property type="entry name" value="Cyclophilin-like"/>
    <property type="match status" value="1"/>
</dbReference>
<proteinExistence type="inferred from homology"/>
<dbReference type="GO" id="GO:0006457">
    <property type="term" value="P:protein folding"/>
    <property type="evidence" value="ECO:0007669"/>
    <property type="project" value="InterPro"/>
</dbReference>
<accession>A0A290WV35</accession>
<dbReference type="EC" id="5.2.1.8" evidence="4"/>
<feature type="domain" description="PPIase cyclophilin-type" evidence="5">
    <location>
        <begin position="50"/>
        <end position="204"/>
    </location>
</feature>
<keyword evidence="3 4" id="KW-0413">Isomerase</keyword>
<dbReference type="PROSITE" id="PS00170">
    <property type="entry name" value="CSA_PPIASE_1"/>
    <property type="match status" value="1"/>
</dbReference>
<evidence type="ECO:0000256" key="1">
    <source>
        <dbReference type="ARBA" id="ARBA00007365"/>
    </source>
</evidence>
<gene>
    <name evidence="6" type="ORF">CNX70_11565</name>
</gene>
<evidence type="ECO:0000259" key="5">
    <source>
        <dbReference type="PROSITE" id="PS50072"/>
    </source>
</evidence>
<keyword evidence="2 4" id="KW-0697">Rotamase</keyword>
<dbReference type="EMBL" id="CP023422">
    <property type="protein sequence ID" value="ATD60732.1"/>
    <property type="molecule type" value="Genomic_DNA"/>
</dbReference>
<dbReference type="AlphaFoldDB" id="A0A290WV35"/>
<keyword evidence="7" id="KW-1185">Reference proteome</keyword>
<dbReference type="InterPro" id="IPR029000">
    <property type="entry name" value="Cyclophilin-like_dom_sf"/>
</dbReference>